<dbReference type="EMBL" id="AMZH03003909">
    <property type="protein sequence ID" value="RRT70766.1"/>
    <property type="molecule type" value="Genomic_DNA"/>
</dbReference>
<dbReference type="Gene3D" id="1.10.287.110">
    <property type="entry name" value="DnaJ domain"/>
    <property type="match status" value="1"/>
</dbReference>
<comment type="caution">
    <text evidence="4">The sequence shown here is derived from an EMBL/GenBank/DDBJ whole genome shotgun (WGS) entry which is preliminary data.</text>
</comment>
<dbReference type="PROSITE" id="PS50076">
    <property type="entry name" value="DNAJ_2"/>
    <property type="match status" value="1"/>
</dbReference>
<dbReference type="Pfam" id="PF00226">
    <property type="entry name" value="DnaJ"/>
    <property type="match status" value="1"/>
</dbReference>
<protein>
    <recommendedName>
        <fullName evidence="3">J domain-containing protein</fullName>
    </recommendedName>
</protein>
<dbReference type="PANTHER" id="PTHR44240">
    <property type="entry name" value="DNAJ DOMAIN (PROKARYOTIC HEAT SHOCK PROTEIN)-RELATED"/>
    <property type="match status" value="1"/>
</dbReference>
<accession>A0A427A3I3</accession>
<dbReference type="InterPro" id="IPR018253">
    <property type="entry name" value="DnaJ_domain_CS"/>
</dbReference>
<dbReference type="Proteomes" id="UP000287651">
    <property type="component" value="Unassembled WGS sequence"/>
</dbReference>
<evidence type="ECO:0000256" key="2">
    <source>
        <dbReference type="SAM" id="Phobius"/>
    </source>
</evidence>
<feature type="domain" description="J" evidence="3">
    <location>
        <begin position="53"/>
        <end position="119"/>
    </location>
</feature>
<reference evidence="4 5" key="1">
    <citation type="journal article" date="2014" name="Agronomy (Basel)">
        <title>A Draft Genome Sequence for Ensete ventricosum, the Drought-Tolerant Tree Against Hunger.</title>
        <authorList>
            <person name="Harrison J."/>
            <person name="Moore K.A."/>
            <person name="Paszkiewicz K."/>
            <person name="Jones T."/>
            <person name="Grant M."/>
            <person name="Ambacheew D."/>
            <person name="Muzemil S."/>
            <person name="Studholme D.J."/>
        </authorList>
    </citation>
    <scope>NUCLEOTIDE SEQUENCE [LARGE SCALE GENOMIC DNA]</scope>
</reference>
<dbReference type="InterPro" id="IPR001623">
    <property type="entry name" value="DnaJ_domain"/>
</dbReference>
<organism evidence="4 5">
    <name type="scientific">Ensete ventricosum</name>
    <name type="common">Abyssinian banana</name>
    <name type="synonym">Musa ensete</name>
    <dbReference type="NCBI Taxonomy" id="4639"/>
    <lineage>
        <taxon>Eukaryota</taxon>
        <taxon>Viridiplantae</taxon>
        <taxon>Streptophyta</taxon>
        <taxon>Embryophyta</taxon>
        <taxon>Tracheophyta</taxon>
        <taxon>Spermatophyta</taxon>
        <taxon>Magnoliopsida</taxon>
        <taxon>Liliopsida</taxon>
        <taxon>Zingiberales</taxon>
        <taxon>Musaceae</taxon>
        <taxon>Ensete</taxon>
    </lineage>
</organism>
<name>A0A427A3I3_ENSVE</name>
<feature type="transmembrane region" description="Helical" evidence="2">
    <location>
        <begin position="186"/>
        <end position="204"/>
    </location>
</feature>
<evidence type="ECO:0000313" key="5">
    <source>
        <dbReference type="Proteomes" id="UP000287651"/>
    </source>
</evidence>
<evidence type="ECO:0000313" key="4">
    <source>
        <dbReference type="EMBL" id="RRT70766.1"/>
    </source>
</evidence>
<keyword evidence="2" id="KW-0472">Membrane</keyword>
<dbReference type="SMART" id="SM00271">
    <property type="entry name" value="DnaJ"/>
    <property type="match status" value="1"/>
</dbReference>
<dbReference type="InterPro" id="IPR036869">
    <property type="entry name" value="J_dom_sf"/>
</dbReference>
<dbReference type="SUPFAM" id="SSF46565">
    <property type="entry name" value="Chaperone J-domain"/>
    <property type="match status" value="1"/>
</dbReference>
<dbReference type="InterPro" id="IPR052276">
    <property type="entry name" value="Diphthamide-biosynth_chaperone"/>
</dbReference>
<keyword evidence="2" id="KW-0812">Transmembrane</keyword>
<evidence type="ECO:0000256" key="1">
    <source>
        <dbReference type="SAM" id="MobiDB-lite"/>
    </source>
</evidence>
<dbReference type="GO" id="GO:0005783">
    <property type="term" value="C:endoplasmic reticulum"/>
    <property type="evidence" value="ECO:0007669"/>
    <property type="project" value="UniProtKB-ARBA"/>
</dbReference>
<dbReference type="PANTHER" id="PTHR44240:SF10">
    <property type="entry name" value="J DOMAIN-CONTAINING PROTEIN"/>
    <property type="match status" value="1"/>
</dbReference>
<feature type="compositionally biased region" description="Low complexity" evidence="1">
    <location>
        <begin position="12"/>
        <end position="29"/>
    </location>
</feature>
<dbReference type="AlphaFoldDB" id="A0A427A3I3"/>
<gene>
    <name evidence="4" type="ORF">B296_00036170</name>
</gene>
<sequence length="207" mass="21945">MISPSSLAFSTPRIRSPSLPASSLSSSSSRPSRRLLWRRCATTAVPPPAAAATLYDVLGIPAGATVGEIKAAYRRLARVCHPDVATASTVAPADEFIRVHAAYATLSDPEKRAEYDRRVMAAAASSMASATVGRRPPGPELPTETWRGGCGGKWGIEEIAGGNEGYRDGRGIRAHDSRPCKMKRRVLGALLALAVVLLVFSVAHKEV</sequence>
<dbReference type="CDD" id="cd06257">
    <property type="entry name" value="DnaJ"/>
    <property type="match status" value="1"/>
</dbReference>
<keyword evidence="2" id="KW-1133">Transmembrane helix</keyword>
<proteinExistence type="predicted"/>
<evidence type="ECO:0000259" key="3">
    <source>
        <dbReference type="PROSITE" id="PS50076"/>
    </source>
</evidence>
<feature type="region of interest" description="Disordered" evidence="1">
    <location>
        <begin position="1"/>
        <end position="29"/>
    </location>
</feature>
<dbReference type="PRINTS" id="PR00625">
    <property type="entry name" value="JDOMAIN"/>
</dbReference>
<dbReference type="PROSITE" id="PS00636">
    <property type="entry name" value="DNAJ_1"/>
    <property type="match status" value="1"/>
</dbReference>